<feature type="transmembrane region" description="Helical" evidence="6">
    <location>
        <begin position="530"/>
        <end position="551"/>
    </location>
</feature>
<reference evidence="8 9" key="1">
    <citation type="submission" date="2024-02" db="EMBL/GenBank/DDBJ databases">
        <title>De novo assembly and annotation of 12 fungi associated with fruit tree decline syndrome in Ontario, Canada.</title>
        <authorList>
            <person name="Sulman M."/>
            <person name="Ellouze W."/>
            <person name="Ilyukhin E."/>
        </authorList>
    </citation>
    <scope>NUCLEOTIDE SEQUENCE [LARGE SCALE GENOMIC DNA]</scope>
    <source>
        <strain evidence="8 9">M169</strain>
    </source>
</reference>
<keyword evidence="5 6" id="KW-0472">Membrane</keyword>
<feature type="transmembrane region" description="Helical" evidence="6">
    <location>
        <begin position="843"/>
        <end position="863"/>
    </location>
</feature>
<feature type="transmembrane region" description="Helical" evidence="6">
    <location>
        <begin position="779"/>
        <end position="801"/>
    </location>
</feature>
<evidence type="ECO:0000259" key="7">
    <source>
        <dbReference type="PROSITE" id="PS50850"/>
    </source>
</evidence>
<dbReference type="CDD" id="cd17487">
    <property type="entry name" value="MFS_MFSD5_like"/>
    <property type="match status" value="1"/>
</dbReference>
<protein>
    <recommendedName>
        <fullName evidence="7">Major facilitator superfamily (MFS) profile domain-containing protein</fullName>
    </recommendedName>
</protein>
<evidence type="ECO:0000313" key="9">
    <source>
        <dbReference type="Proteomes" id="UP001430848"/>
    </source>
</evidence>
<dbReference type="InterPro" id="IPR020846">
    <property type="entry name" value="MFS_dom"/>
</dbReference>
<comment type="caution">
    <text evidence="8">The sequence shown here is derived from an EMBL/GenBank/DDBJ whole genome shotgun (WGS) entry which is preliminary data.</text>
</comment>
<dbReference type="PROSITE" id="PS50850">
    <property type="entry name" value="MFS"/>
    <property type="match status" value="1"/>
</dbReference>
<feature type="transmembrane region" description="Helical" evidence="6">
    <location>
        <begin position="741"/>
        <end position="759"/>
    </location>
</feature>
<dbReference type="InterPro" id="IPR050360">
    <property type="entry name" value="MFS_Sugar_Transporters"/>
</dbReference>
<dbReference type="InterPro" id="IPR005828">
    <property type="entry name" value="MFS_sugar_transport-like"/>
</dbReference>
<evidence type="ECO:0000256" key="2">
    <source>
        <dbReference type="ARBA" id="ARBA00010992"/>
    </source>
</evidence>
<dbReference type="Proteomes" id="UP001430848">
    <property type="component" value="Unassembled WGS sequence"/>
</dbReference>
<feature type="transmembrane region" description="Helical" evidence="6">
    <location>
        <begin position="506"/>
        <end position="524"/>
    </location>
</feature>
<gene>
    <name evidence="8" type="ORF">SLS63_009148</name>
</gene>
<feature type="transmembrane region" description="Helical" evidence="6">
    <location>
        <begin position="273"/>
        <end position="293"/>
    </location>
</feature>
<feature type="transmembrane region" description="Helical" evidence="6">
    <location>
        <begin position="813"/>
        <end position="837"/>
    </location>
</feature>
<feature type="domain" description="Major facilitator superfamily (MFS) profile" evidence="7">
    <location>
        <begin position="438"/>
        <end position="866"/>
    </location>
</feature>
<dbReference type="PROSITE" id="PS00216">
    <property type="entry name" value="SUGAR_TRANSPORT_1"/>
    <property type="match status" value="1"/>
</dbReference>
<feature type="transmembrane region" description="Helical" evidence="6">
    <location>
        <begin position="473"/>
        <end position="494"/>
    </location>
</feature>
<feature type="transmembrane region" description="Helical" evidence="6">
    <location>
        <begin position="571"/>
        <end position="589"/>
    </location>
</feature>
<feature type="transmembrane region" description="Helical" evidence="6">
    <location>
        <begin position="147"/>
        <end position="166"/>
    </location>
</feature>
<dbReference type="InterPro" id="IPR005829">
    <property type="entry name" value="Sugar_transporter_CS"/>
</dbReference>
<feature type="transmembrane region" description="Helical" evidence="6">
    <location>
        <begin position="219"/>
        <end position="236"/>
    </location>
</feature>
<evidence type="ECO:0000256" key="1">
    <source>
        <dbReference type="ARBA" id="ARBA00004141"/>
    </source>
</evidence>
<dbReference type="SUPFAM" id="SSF103473">
    <property type="entry name" value="MFS general substrate transporter"/>
    <property type="match status" value="2"/>
</dbReference>
<dbReference type="Pfam" id="PF05631">
    <property type="entry name" value="MFS_5"/>
    <property type="match status" value="1"/>
</dbReference>
<organism evidence="8 9">
    <name type="scientific">Diaporthe eres</name>
    <name type="common">Phomopsis oblonga</name>
    <dbReference type="NCBI Taxonomy" id="83184"/>
    <lineage>
        <taxon>Eukaryota</taxon>
        <taxon>Fungi</taxon>
        <taxon>Dikarya</taxon>
        <taxon>Ascomycota</taxon>
        <taxon>Pezizomycotina</taxon>
        <taxon>Sordariomycetes</taxon>
        <taxon>Sordariomycetidae</taxon>
        <taxon>Diaporthales</taxon>
        <taxon>Diaporthaceae</taxon>
        <taxon>Diaporthe</taxon>
        <taxon>Diaporthe eres species complex</taxon>
    </lineage>
</organism>
<dbReference type="Pfam" id="PF00083">
    <property type="entry name" value="Sugar_tr"/>
    <property type="match status" value="1"/>
</dbReference>
<feature type="transmembrane region" description="Helical" evidence="6">
    <location>
        <begin position="370"/>
        <end position="387"/>
    </location>
</feature>
<evidence type="ECO:0000313" key="8">
    <source>
        <dbReference type="EMBL" id="KAK7722874.1"/>
    </source>
</evidence>
<dbReference type="EMBL" id="JAKNSF020000064">
    <property type="protein sequence ID" value="KAK7722874.1"/>
    <property type="molecule type" value="Genomic_DNA"/>
</dbReference>
<keyword evidence="4 6" id="KW-1133">Transmembrane helix</keyword>
<evidence type="ECO:0000256" key="6">
    <source>
        <dbReference type="SAM" id="Phobius"/>
    </source>
</evidence>
<evidence type="ECO:0000256" key="4">
    <source>
        <dbReference type="ARBA" id="ARBA00022989"/>
    </source>
</evidence>
<comment type="similarity">
    <text evidence="2">Belongs to the major facilitator superfamily. Sugar transporter (TC 2.A.1.1) family.</text>
</comment>
<feature type="transmembrane region" description="Helical" evidence="6">
    <location>
        <begin position="94"/>
        <end position="113"/>
    </location>
</feature>
<evidence type="ECO:0000256" key="5">
    <source>
        <dbReference type="ARBA" id="ARBA00023136"/>
    </source>
</evidence>
<accession>A0ABR1P0N8</accession>
<feature type="transmembrane region" description="Helical" evidence="6">
    <location>
        <begin position="313"/>
        <end position="333"/>
    </location>
</feature>
<feature type="transmembrane region" description="Helical" evidence="6">
    <location>
        <begin position="595"/>
        <end position="616"/>
    </location>
</feature>
<feature type="transmembrane region" description="Helical" evidence="6">
    <location>
        <begin position="187"/>
        <end position="207"/>
    </location>
</feature>
<keyword evidence="3 6" id="KW-0812">Transmembrane</keyword>
<comment type="subcellular location">
    <subcellularLocation>
        <location evidence="1">Membrane</location>
        <topology evidence="1">Multi-pass membrane protein</topology>
    </subcellularLocation>
</comment>
<proteinExistence type="inferred from homology"/>
<sequence length="912" mass="99901">MAFYQTNLGVLVVLNGFLFYRQRRSSKSTQNLNVYLQEDEDEEPKDFVAEADTRVADFVKQYLAGHLLAFAADWLQGPHLYAVYKYDKKLEETYVAALYATGFISAALSAAFVGQLADRFGRKRACLIYCATYTACCLSMLSDNLYILFAGKFCGGLSTTLLYSVFDAWMITEYHKRGLEAEHLSLGTLYGWMTSLNSIVAITTGIVGEILVSFTGTKVSPFLLAVVVLGGTATWISSTWCENYGSPPSDVSRTSFVAVTLTAVKEMWRDKRVLALTTASSLFESMMYLFVFFWSAALVSARNASGITDDPPFGLIFACFMCCMMAGSVLFTTATSSHNVASASLVLNFAITFASTSLLSAVVVPSHEYLVFWAFCLVELCVGMYFPSMNFLKSNIVEDDSRAKIYSFMRLPLSTLVVLAHSLAEEGDYHRNNVFISFGGALQDHSRTGGYDGSMLNGLNILPTYTDYFQLNAATTGLNTASVFIGGFIGPLVAGVMSDRLGRRPTIFWGSLVTIIGIIIQTAAQNIAMFVVGRILLGFGTAVSGIAAGVYLSETFPSRWRAWGVGLLNDFYYVGALIAAGITLGTGQWQSTWAWRAPSLFQAIFSIMCIIVLPFIPESPRWLAYQGLYEASRTVVAQTNADGDPNDPVVLAVYKEIIDTLAWEKKEGRGLSPMEIVKTPVARKRFLIGMSAGPFSCIAGNIIASYYLGPELDTAGITDTNDQLKAVTGTHLAAKWGRKPTAILSQCLLVACLFIIGGLSKKYADDPDGASSSLVYGDVAVMFLFQGFYSIAWTPLLYLYPPEVMNYSIRANGLAFSSLMLNVLALIFVFIMPIGLANIGWKMYMVNASWDIVIVILIAVFWIETKGKTLEEIDAIFEGEKHSNVPDVEKVRRGEETVNIDAVEESLPAAKE</sequence>
<keyword evidence="9" id="KW-1185">Reference proteome</keyword>
<dbReference type="PANTHER" id="PTHR48022:SF31">
    <property type="entry name" value="HEXOSE TRANSPORTER"/>
    <property type="match status" value="1"/>
</dbReference>
<dbReference type="Gene3D" id="1.20.1250.20">
    <property type="entry name" value="MFS general substrate transporter like domains"/>
    <property type="match status" value="2"/>
</dbReference>
<dbReference type="InterPro" id="IPR036259">
    <property type="entry name" value="MFS_trans_sf"/>
</dbReference>
<evidence type="ECO:0000256" key="3">
    <source>
        <dbReference type="ARBA" id="ARBA00022692"/>
    </source>
</evidence>
<name>A0ABR1P0N8_DIAER</name>
<dbReference type="PANTHER" id="PTHR48022">
    <property type="entry name" value="PLASTIDIC GLUCOSE TRANSPORTER 4"/>
    <property type="match status" value="1"/>
</dbReference>
<feature type="transmembrane region" description="Helical" evidence="6">
    <location>
        <begin position="345"/>
        <end position="364"/>
    </location>
</feature>
<dbReference type="InterPro" id="IPR008509">
    <property type="entry name" value="MOT2/MFSD5"/>
</dbReference>